<dbReference type="EC" id="2.1.1.-" evidence="1"/>
<evidence type="ECO:0000313" key="1">
    <source>
        <dbReference type="EMBL" id="OAV25227.1"/>
    </source>
</evidence>
<dbReference type="EMBL" id="LXHQ01000031">
    <property type="protein sequence ID" value="OAV25227.1"/>
    <property type="molecule type" value="Genomic_DNA"/>
</dbReference>
<dbReference type="GO" id="GO:0008990">
    <property type="term" value="F:rRNA (guanine-N2-)-methyltransferase activity"/>
    <property type="evidence" value="ECO:0007669"/>
    <property type="project" value="InterPro"/>
</dbReference>
<dbReference type="RefSeq" id="WP_064603896.1">
    <property type="nucleotide sequence ID" value="NZ_LXHQ01000031.1"/>
</dbReference>
<dbReference type="Gene3D" id="3.40.50.150">
    <property type="entry name" value="Vaccinia Virus protein VP39"/>
    <property type="match status" value="1"/>
</dbReference>
<protein>
    <submittedName>
        <fullName evidence="1">SAM-dependent methyltransferase</fullName>
        <ecNumber evidence="1">2.1.1.-</ecNumber>
    </submittedName>
</protein>
<proteinExistence type="predicted"/>
<dbReference type="Proteomes" id="UP000078295">
    <property type="component" value="Unassembled WGS sequence"/>
</dbReference>
<organism evidence="1 2">
    <name type="scientific">Moraxella catarrhalis</name>
    <name type="common">Branhamella catarrhalis</name>
    <dbReference type="NCBI Taxonomy" id="480"/>
    <lineage>
        <taxon>Bacteria</taxon>
        <taxon>Pseudomonadati</taxon>
        <taxon>Pseudomonadota</taxon>
        <taxon>Gammaproteobacteria</taxon>
        <taxon>Moraxellales</taxon>
        <taxon>Moraxellaceae</taxon>
        <taxon>Moraxella</taxon>
    </lineage>
</organism>
<name>A0AB36DN43_MORCA</name>
<gene>
    <name evidence="1" type="ORF">AO370_1304</name>
</gene>
<dbReference type="PANTHER" id="PTHR36112">
    <property type="entry name" value="RIBOSOMAL RNA SMALL SUBUNIT METHYLTRANSFERASE J"/>
    <property type="match status" value="1"/>
</dbReference>
<sequence>MRLSLIYDKPNTNTVVDELLSICQAYDLPLDWAVHRHNKLNDKQILQLKQTGDTPIIAILKNTPTLIKVEDKTIIKSTLNWSALQHRIVTAGRKSELILQACKPQAGMTVLDGTAGFGHDALILASSGAHVTLCESNPVMALLLYYEYQAMTQVANWQGLLGRMDIIYKDTSEMTGEFDCVYLDPMFPKDSYKAKVNKQMQALHELAAPPTQSEAHQIFCRSMNMIKSYGRLIIKRPIGAPYFAQQPPNHSIQNDALRFDRYDKNRHSALHLG</sequence>
<evidence type="ECO:0000313" key="2">
    <source>
        <dbReference type="Proteomes" id="UP000078295"/>
    </source>
</evidence>
<accession>A0AB36DN43</accession>
<dbReference type="PANTHER" id="PTHR36112:SF1">
    <property type="entry name" value="RIBOSOMAL RNA SMALL SUBUNIT METHYLTRANSFERASE J"/>
    <property type="match status" value="1"/>
</dbReference>
<dbReference type="InterPro" id="IPR029063">
    <property type="entry name" value="SAM-dependent_MTases_sf"/>
</dbReference>
<dbReference type="InterPro" id="IPR007536">
    <property type="entry name" value="16SrRNA_methylTrfase_J"/>
</dbReference>
<dbReference type="SUPFAM" id="SSF53335">
    <property type="entry name" value="S-adenosyl-L-methionine-dependent methyltransferases"/>
    <property type="match status" value="1"/>
</dbReference>
<dbReference type="Pfam" id="PF04445">
    <property type="entry name" value="SAM_MT"/>
    <property type="match status" value="1"/>
</dbReference>
<dbReference type="AlphaFoldDB" id="A0AB36DN43"/>
<reference evidence="1 2" key="1">
    <citation type="journal article" date="2016" name="Genome Biol. Evol.">
        <title>Comparative Genomic Analyses of the Moraxella catarrhalis Serosensitive and Seroresistant Lineages Demonstrate Their Independent Evolution.</title>
        <authorList>
            <person name="Earl J.P."/>
            <person name="de Vries S.P."/>
            <person name="Ahmed A."/>
            <person name="Powell E."/>
            <person name="Schultz M.P."/>
            <person name="Hermans P.W."/>
            <person name="Hill D.J."/>
            <person name="Zhou Z."/>
            <person name="Constantinidou C.I."/>
            <person name="Hu F.Z."/>
            <person name="Bootsma H.J."/>
            <person name="Ehrlich G.D."/>
        </authorList>
    </citation>
    <scope>NUCLEOTIDE SEQUENCE [LARGE SCALE GENOMIC DNA]</scope>
    <source>
        <strain evidence="1 2">F23</strain>
    </source>
</reference>
<keyword evidence="1" id="KW-0808">Transferase</keyword>
<comment type="caution">
    <text evidence="1">The sequence shown here is derived from an EMBL/GenBank/DDBJ whole genome shotgun (WGS) entry which is preliminary data.</text>
</comment>
<keyword evidence="1" id="KW-0489">Methyltransferase</keyword>